<evidence type="ECO:0000313" key="2">
    <source>
        <dbReference type="Proteomes" id="UP001295423"/>
    </source>
</evidence>
<reference evidence="1" key="1">
    <citation type="submission" date="2023-08" db="EMBL/GenBank/DDBJ databases">
        <authorList>
            <person name="Audoor S."/>
            <person name="Bilcke G."/>
        </authorList>
    </citation>
    <scope>NUCLEOTIDE SEQUENCE</scope>
</reference>
<protein>
    <submittedName>
        <fullName evidence="1">Uncharacterized protein</fullName>
    </submittedName>
</protein>
<proteinExistence type="predicted"/>
<evidence type="ECO:0000313" key="1">
    <source>
        <dbReference type="EMBL" id="CAJ1940466.1"/>
    </source>
</evidence>
<sequence>MVHQFEQEFDLTILRPTPLVEPPSGPEIPLMWCQEWYSLWQSRKRYDHDVQTPISFSTIPWLSLDAINSLQAAYMSADKKAVYQSCRPTDNLSFQLFAKGMVARLGDHTCPSVALLDCHVHFLDSALDQMFLDAENNFQHRKLSLAGLVNLTLWLGWLRSSERFGLN</sequence>
<keyword evidence="2" id="KW-1185">Reference proteome</keyword>
<gene>
    <name evidence="1" type="ORF">CYCCA115_LOCUS7056</name>
</gene>
<organism evidence="1 2">
    <name type="scientific">Cylindrotheca closterium</name>
    <dbReference type="NCBI Taxonomy" id="2856"/>
    <lineage>
        <taxon>Eukaryota</taxon>
        <taxon>Sar</taxon>
        <taxon>Stramenopiles</taxon>
        <taxon>Ochrophyta</taxon>
        <taxon>Bacillariophyta</taxon>
        <taxon>Bacillariophyceae</taxon>
        <taxon>Bacillariophycidae</taxon>
        <taxon>Bacillariales</taxon>
        <taxon>Bacillariaceae</taxon>
        <taxon>Cylindrotheca</taxon>
    </lineage>
</organism>
<comment type="caution">
    <text evidence="1">The sequence shown here is derived from an EMBL/GenBank/DDBJ whole genome shotgun (WGS) entry which is preliminary data.</text>
</comment>
<accession>A0AAD2FI45</accession>
<dbReference type="Proteomes" id="UP001295423">
    <property type="component" value="Unassembled WGS sequence"/>
</dbReference>
<dbReference type="AlphaFoldDB" id="A0AAD2FI45"/>
<dbReference type="EMBL" id="CAKOGP040000890">
    <property type="protein sequence ID" value="CAJ1940466.1"/>
    <property type="molecule type" value="Genomic_DNA"/>
</dbReference>
<name>A0AAD2FI45_9STRA</name>